<evidence type="ECO:0008006" key="3">
    <source>
        <dbReference type="Google" id="ProtNLM"/>
    </source>
</evidence>
<keyword evidence="2" id="KW-1185">Reference proteome</keyword>
<evidence type="ECO:0000313" key="1">
    <source>
        <dbReference type="EMBL" id="GAA3998809.1"/>
    </source>
</evidence>
<dbReference type="EMBL" id="BAAAZD010000001">
    <property type="protein sequence ID" value="GAA3998809.1"/>
    <property type="molecule type" value="Genomic_DNA"/>
</dbReference>
<proteinExistence type="predicted"/>
<dbReference type="Proteomes" id="UP001501310">
    <property type="component" value="Unassembled WGS sequence"/>
</dbReference>
<reference evidence="2" key="1">
    <citation type="journal article" date="2019" name="Int. J. Syst. Evol. Microbiol.">
        <title>The Global Catalogue of Microorganisms (GCM) 10K type strain sequencing project: providing services to taxonomists for standard genome sequencing and annotation.</title>
        <authorList>
            <consortium name="The Broad Institute Genomics Platform"/>
            <consortium name="The Broad Institute Genome Sequencing Center for Infectious Disease"/>
            <person name="Wu L."/>
            <person name="Ma J."/>
        </authorList>
    </citation>
    <scope>NUCLEOTIDE SEQUENCE [LARGE SCALE GENOMIC DNA]</scope>
    <source>
        <strain evidence="2">JCM 16603</strain>
    </source>
</reference>
<dbReference type="RefSeq" id="WP_344708652.1">
    <property type="nucleotide sequence ID" value="NZ_BAAAZD010000001.1"/>
</dbReference>
<organism evidence="1 2">
    <name type="scientific">Sphingomonas humi</name>
    <dbReference type="NCBI Taxonomy" id="335630"/>
    <lineage>
        <taxon>Bacteria</taxon>
        <taxon>Pseudomonadati</taxon>
        <taxon>Pseudomonadota</taxon>
        <taxon>Alphaproteobacteria</taxon>
        <taxon>Sphingomonadales</taxon>
        <taxon>Sphingomonadaceae</taxon>
        <taxon>Sphingomonas</taxon>
    </lineage>
</organism>
<evidence type="ECO:0000313" key="2">
    <source>
        <dbReference type="Proteomes" id="UP001501310"/>
    </source>
</evidence>
<gene>
    <name evidence="1" type="ORF">GCM10022211_05750</name>
</gene>
<accession>A0ABP7RKE1</accession>
<name>A0ABP7RKE1_9SPHN</name>
<protein>
    <recommendedName>
        <fullName evidence="3">Lipoprotein</fullName>
    </recommendedName>
</protein>
<comment type="caution">
    <text evidence="1">The sequence shown here is derived from an EMBL/GenBank/DDBJ whole genome shotgun (WGS) entry which is preliminary data.</text>
</comment>
<sequence>MGPVTYVLAIMGCADGGAACQQVALAPARYESVAACQAASGDVLASSTDFDFPTLLARCRTAKEQAAIERKPAPRGRAVKQG</sequence>